<dbReference type="InParanoid" id="A0A7X0JTK5"/>
<gene>
    <name evidence="4" type="ORF">HNR48_002279</name>
</gene>
<evidence type="ECO:0000313" key="5">
    <source>
        <dbReference type="Proteomes" id="UP000528457"/>
    </source>
</evidence>
<feature type="signal peptide" evidence="3">
    <location>
        <begin position="1"/>
        <end position="22"/>
    </location>
</feature>
<comment type="caution">
    <text evidence="4">The sequence shown here is derived from an EMBL/GenBank/DDBJ whole genome shotgun (WGS) entry which is preliminary data.</text>
</comment>
<dbReference type="RefSeq" id="WP_166847026.1">
    <property type="nucleotide sequence ID" value="NZ_JAAONY010000002.1"/>
</dbReference>
<evidence type="ECO:0000256" key="1">
    <source>
        <dbReference type="SAM" id="Coils"/>
    </source>
</evidence>
<keyword evidence="5" id="KW-1185">Reference proteome</keyword>
<feature type="region of interest" description="Disordered" evidence="2">
    <location>
        <begin position="188"/>
        <end position="227"/>
    </location>
</feature>
<keyword evidence="4" id="KW-0540">Nuclease</keyword>
<evidence type="ECO:0000256" key="3">
    <source>
        <dbReference type="SAM" id="SignalP"/>
    </source>
</evidence>
<evidence type="ECO:0000313" key="4">
    <source>
        <dbReference type="EMBL" id="MBB6521994.1"/>
    </source>
</evidence>
<evidence type="ECO:0000256" key="2">
    <source>
        <dbReference type="SAM" id="MobiDB-lite"/>
    </source>
</evidence>
<keyword evidence="4" id="KW-0269">Exonuclease</keyword>
<keyword evidence="1" id="KW-0175">Coiled coil</keyword>
<feature type="chain" id="PRO_5030775636" evidence="3">
    <location>
        <begin position="23"/>
        <end position="344"/>
    </location>
</feature>
<keyword evidence="4" id="KW-0378">Hydrolase</keyword>
<organism evidence="4 5">
    <name type="scientific">Pseudoteredinibacter isoporae</name>
    <dbReference type="NCBI Taxonomy" id="570281"/>
    <lineage>
        <taxon>Bacteria</taxon>
        <taxon>Pseudomonadati</taxon>
        <taxon>Pseudomonadota</taxon>
        <taxon>Gammaproteobacteria</taxon>
        <taxon>Cellvibrionales</taxon>
        <taxon>Cellvibrionaceae</taxon>
        <taxon>Pseudoteredinibacter</taxon>
    </lineage>
</organism>
<dbReference type="EMBL" id="JACHHT010000002">
    <property type="protein sequence ID" value="MBB6521994.1"/>
    <property type="molecule type" value="Genomic_DNA"/>
</dbReference>
<protein>
    <submittedName>
        <fullName evidence="4">DNA repair exonuclease SbcCD ATPase subunit</fullName>
    </submittedName>
</protein>
<feature type="coiled-coil region" evidence="1">
    <location>
        <begin position="22"/>
        <end position="84"/>
    </location>
</feature>
<name>A0A7X0JTK5_9GAMM</name>
<dbReference type="Proteomes" id="UP000528457">
    <property type="component" value="Unassembled WGS sequence"/>
</dbReference>
<accession>A0A7X0JTK5</accession>
<dbReference type="GO" id="GO:0004527">
    <property type="term" value="F:exonuclease activity"/>
    <property type="evidence" value="ECO:0007669"/>
    <property type="project" value="UniProtKB-KW"/>
</dbReference>
<feature type="compositionally biased region" description="Basic and acidic residues" evidence="2">
    <location>
        <begin position="209"/>
        <end position="226"/>
    </location>
</feature>
<dbReference type="AlphaFoldDB" id="A0A7X0JTK5"/>
<dbReference type="SUPFAM" id="SSF57997">
    <property type="entry name" value="Tropomyosin"/>
    <property type="match status" value="1"/>
</dbReference>
<sequence length="344" mass="39074">MNATAIAAILIALCAFCTNTFAQSTQEQLKQAQDTLKQAQRRLPQLETLSEELKVELESFTRKLETAEQDLAQSNRDAAKAQALLQESKVAHEANPNQDTDRALRKAEHGYAMAERGVKNRNKRVERIQGKHQQLLLSSERNAQQQKTLGTQIKNQRVQIQQLEARLHEEKQKATQLAASAASAKVEQQAQLERQQREQAEKLAQQRQAEAKKAELTQTMAKKDPVTQEIKLSAEDQSAQRKAQKLLAEVNQQIADKPGRRPLYKRLTLKGQQLPTVPFTFIGANYYRAETRVSSGQQFFEIAKNRFKRDLPESDDGQVYVFIYQAKSASRGVLQYYKKSLLDN</sequence>
<reference evidence="4 5" key="1">
    <citation type="submission" date="2020-08" db="EMBL/GenBank/DDBJ databases">
        <title>Genomic Encyclopedia of Type Strains, Phase IV (KMG-IV): sequencing the most valuable type-strain genomes for metagenomic binning, comparative biology and taxonomic classification.</title>
        <authorList>
            <person name="Goeker M."/>
        </authorList>
    </citation>
    <scope>NUCLEOTIDE SEQUENCE [LARGE SCALE GENOMIC DNA]</scope>
    <source>
        <strain evidence="4 5">DSM 22368</strain>
    </source>
</reference>
<proteinExistence type="predicted"/>
<keyword evidence="3" id="KW-0732">Signal</keyword>